<protein>
    <submittedName>
        <fullName evidence="2">Transcriptional regulator</fullName>
    </submittedName>
</protein>
<dbReference type="AlphaFoldDB" id="A0A8J3Q827"/>
<evidence type="ECO:0000313" key="2">
    <source>
        <dbReference type="EMBL" id="GIH04790.1"/>
    </source>
</evidence>
<dbReference type="SUPFAM" id="SSF46785">
    <property type="entry name" value="Winged helix' DNA-binding domain"/>
    <property type="match status" value="1"/>
</dbReference>
<dbReference type="RefSeq" id="WP_203908673.1">
    <property type="nucleotide sequence ID" value="NZ_BONY01000015.1"/>
</dbReference>
<evidence type="ECO:0000259" key="1">
    <source>
        <dbReference type="Pfam" id="PF13601"/>
    </source>
</evidence>
<organism evidence="2 3">
    <name type="scientific">Rhizocola hellebori</name>
    <dbReference type="NCBI Taxonomy" id="1392758"/>
    <lineage>
        <taxon>Bacteria</taxon>
        <taxon>Bacillati</taxon>
        <taxon>Actinomycetota</taxon>
        <taxon>Actinomycetes</taxon>
        <taxon>Micromonosporales</taxon>
        <taxon>Micromonosporaceae</taxon>
        <taxon>Rhizocola</taxon>
    </lineage>
</organism>
<comment type="caution">
    <text evidence="2">The sequence shown here is derived from an EMBL/GenBank/DDBJ whole genome shotgun (WGS) entry which is preliminary data.</text>
</comment>
<dbReference type="EMBL" id="BONY01000015">
    <property type="protein sequence ID" value="GIH04790.1"/>
    <property type="molecule type" value="Genomic_DNA"/>
</dbReference>
<gene>
    <name evidence="2" type="ORF">Rhe02_28570</name>
</gene>
<dbReference type="InterPro" id="IPR036388">
    <property type="entry name" value="WH-like_DNA-bd_sf"/>
</dbReference>
<keyword evidence="3" id="KW-1185">Reference proteome</keyword>
<accession>A0A8J3Q827</accession>
<proteinExistence type="predicted"/>
<dbReference type="PANTHER" id="PTHR37318">
    <property type="entry name" value="BSL7504 PROTEIN"/>
    <property type="match status" value="1"/>
</dbReference>
<dbReference type="InterPro" id="IPR036390">
    <property type="entry name" value="WH_DNA-bd_sf"/>
</dbReference>
<dbReference type="Proteomes" id="UP000612899">
    <property type="component" value="Unassembled WGS sequence"/>
</dbReference>
<feature type="domain" description="Winged helix DNA-binding" evidence="1">
    <location>
        <begin position="21"/>
        <end position="99"/>
    </location>
</feature>
<dbReference type="InterPro" id="IPR027395">
    <property type="entry name" value="WH_DNA-bd_dom"/>
</dbReference>
<reference evidence="2" key="1">
    <citation type="submission" date="2021-01" db="EMBL/GenBank/DDBJ databases">
        <title>Whole genome shotgun sequence of Rhizocola hellebori NBRC 109834.</title>
        <authorList>
            <person name="Komaki H."/>
            <person name="Tamura T."/>
        </authorList>
    </citation>
    <scope>NUCLEOTIDE SEQUENCE</scope>
    <source>
        <strain evidence="2">NBRC 109834</strain>
    </source>
</reference>
<dbReference type="PANTHER" id="PTHR37318:SF1">
    <property type="entry name" value="BSL7504 PROTEIN"/>
    <property type="match status" value="1"/>
</dbReference>
<name>A0A8J3Q827_9ACTN</name>
<dbReference type="Pfam" id="PF13601">
    <property type="entry name" value="HTH_34"/>
    <property type="match status" value="1"/>
</dbReference>
<evidence type="ECO:0000313" key="3">
    <source>
        <dbReference type="Proteomes" id="UP000612899"/>
    </source>
</evidence>
<sequence>MTTDKPTHPAMDLDDTVHQRVRLGILAVLSEASECTFATLRSELELTDGNLSRHLQTLEAAELLEIKKGYEGKRPTTWLRLTGKGRSALKQELEALERLAQRLRGSL</sequence>
<dbReference type="Gene3D" id="1.10.10.10">
    <property type="entry name" value="Winged helix-like DNA-binding domain superfamily/Winged helix DNA-binding domain"/>
    <property type="match status" value="1"/>
</dbReference>